<reference evidence="4 5" key="1">
    <citation type="submission" date="2020-04" db="EMBL/GenBank/DDBJ databases">
        <title>CFH 90308 Microbacterium sp.</title>
        <authorList>
            <person name="Nie G."/>
            <person name="Ming H."/>
            <person name="Xia T."/>
        </authorList>
    </citation>
    <scope>NUCLEOTIDE SEQUENCE [LARGE SCALE GENOMIC DNA]</scope>
    <source>
        <strain evidence="4 5">CFH 90308</strain>
    </source>
</reference>
<dbReference type="PANTHER" id="PTHR43377">
    <property type="entry name" value="BILIVERDIN REDUCTASE A"/>
    <property type="match status" value="1"/>
</dbReference>
<organism evidence="4 5">
    <name type="scientific">Microbacterium salsuginis</name>
    <dbReference type="NCBI Taxonomy" id="2722803"/>
    <lineage>
        <taxon>Bacteria</taxon>
        <taxon>Bacillati</taxon>
        <taxon>Actinomycetota</taxon>
        <taxon>Actinomycetes</taxon>
        <taxon>Micrococcales</taxon>
        <taxon>Microbacteriaceae</taxon>
        <taxon>Microbacterium</taxon>
    </lineage>
</organism>
<dbReference type="Gene3D" id="3.40.50.720">
    <property type="entry name" value="NAD(P)-binding Rossmann-like Domain"/>
    <property type="match status" value="1"/>
</dbReference>
<evidence type="ECO:0000259" key="2">
    <source>
        <dbReference type="Pfam" id="PF01408"/>
    </source>
</evidence>
<dbReference type="PANTHER" id="PTHR43377:SF2">
    <property type="entry name" value="BINDING ROSSMANN FOLD OXIDOREDUCTASE, PUTATIVE (AFU_ORTHOLOGUE AFUA_4G00560)-RELATED"/>
    <property type="match status" value="1"/>
</dbReference>
<sequence>MTRPQRLVVIGAGGRGRDAYGRWAIEHPDRATIVAVADVSPVRRSALAAEAGGAAEYGDWRDAVADLGALAADGVIIAVPDALHVDVATAVADAGVPFLLEKPAAPTLSELARLAGHARRTASRLAVGHVLRFTPFWRSVKRIVDSGAIGRTMTIEVRENIGFWHFAHSYVRGNWRNTATSSAMVLTKTSHDLDLIRWIAGAAPVSVYSIGELTWFRAENAPPGAPEFCLDGCPVAASCPFFAPRYYVDALADVTGHPVHLLGADISPSGRLAALRTGDYGRCVFRSDNDVADHQQTSMMFPGGVTATLTASAFTAENTRNVTITGSAGQLTGHMESGEIVVDLFSPTASLPEGLPLAAHDVEVKPPMNHERHTVRVLMPNADLGDHAGHAGGDAALMSEFVDALRDGTVGEGELSFETALDSHLIAFAAEESRLTAGRIDFAAWVAQLGIADAPVPAHERPTVS</sequence>
<proteinExistence type="predicted"/>
<dbReference type="InterPro" id="IPR036291">
    <property type="entry name" value="NAD(P)-bd_dom_sf"/>
</dbReference>
<evidence type="ECO:0000313" key="4">
    <source>
        <dbReference type="EMBL" id="NLP85294.1"/>
    </source>
</evidence>
<dbReference type="Pfam" id="PF22725">
    <property type="entry name" value="GFO_IDH_MocA_C3"/>
    <property type="match status" value="1"/>
</dbReference>
<dbReference type="InterPro" id="IPR000683">
    <property type="entry name" value="Gfo/Idh/MocA-like_OxRdtase_N"/>
</dbReference>
<dbReference type="InterPro" id="IPR055170">
    <property type="entry name" value="GFO_IDH_MocA-like_dom"/>
</dbReference>
<evidence type="ECO:0000256" key="1">
    <source>
        <dbReference type="ARBA" id="ARBA00023027"/>
    </source>
</evidence>
<dbReference type="SUPFAM" id="SSF51735">
    <property type="entry name" value="NAD(P)-binding Rossmann-fold domains"/>
    <property type="match status" value="1"/>
</dbReference>
<dbReference type="SUPFAM" id="SSF55347">
    <property type="entry name" value="Glyceraldehyde-3-phosphate dehydrogenase-like, C-terminal domain"/>
    <property type="match status" value="1"/>
</dbReference>
<evidence type="ECO:0000259" key="3">
    <source>
        <dbReference type="Pfam" id="PF22725"/>
    </source>
</evidence>
<feature type="domain" description="GFO/IDH/MocA-like oxidoreductase" evidence="3">
    <location>
        <begin position="137"/>
        <end position="212"/>
    </location>
</feature>
<keyword evidence="5" id="KW-1185">Reference proteome</keyword>
<protein>
    <submittedName>
        <fullName evidence="4">Gfo/Idh/MocA family oxidoreductase</fullName>
    </submittedName>
</protein>
<dbReference type="Pfam" id="PF01408">
    <property type="entry name" value="GFO_IDH_MocA"/>
    <property type="match status" value="1"/>
</dbReference>
<gene>
    <name evidence="4" type="ORF">HF576_15710</name>
</gene>
<evidence type="ECO:0000313" key="5">
    <source>
        <dbReference type="Proteomes" id="UP001429745"/>
    </source>
</evidence>
<dbReference type="RefSeq" id="WP_168913712.1">
    <property type="nucleotide sequence ID" value="NZ_JABACI010000004.1"/>
</dbReference>
<dbReference type="EMBL" id="JABACI010000004">
    <property type="protein sequence ID" value="NLP85294.1"/>
    <property type="molecule type" value="Genomic_DNA"/>
</dbReference>
<feature type="domain" description="Gfo/Idh/MocA-like oxidoreductase N-terminal" evidence="2">
    <location>
        <begin position="6"/>
        <end position="129"/>
    </location>
</feature>
<dbReference type="Gene3D" id="3.30.360.10">
    <property type="entry name" value="Dihydrodipicolinate Reductase, domain 2"/>
    <property type="match status" value="1"/>
</dbReference>
<name>A0ABX1KEG4_9MICO</name>
<dbReference type="InterPro" id="IPR051450">
    <property type="entry name" value="Gfo/Idh/MocA_Oxidoreductases"/>
</dbReference>
<keyword evidence="1" id="KW-0520">NAD</keyword>
<accession>A0ABX1KEG4</accession>
<comment type="caution">
    <text evidence="4">The sequence shown here is derived from an EMBL/GenBank/DDBJ whole genome shotgun (WGS) entry which is preliminary data.</text>
</comment>
<dbReference type="Proteomes" id="UP001429745">
    <property type="component" value="Unassembled WGS sequence"/>
</dbReference>